<feature type="signal peptide" evidence="1">
    <location>
        <begin position="1"/>
        <end position="24"/>
    </location>
</feature>
<proteinExistence type="predicted"/>
<feature type="domain" description="AB hydrolase-1" evidence="2">
    <location>
        <begin position="88"/>
        <end position="194"/>
    </location>
</feature>
<dbReference type="GO" id="GO:0016787">
    <property type="term" value="F:hydrolase activity"/>
    <property type="evidence" value="ECO:0007669"/>
    <property type="project" value="UniProtKB-KW"/>
</dbReference>
<dbReference type="AlphaFoldDB" id="A0A4Y9SDP6"/>
<dbReference type="RefSeq" id="WP_135207061.1">
    <property type="nucleotide sequence ID" value="NZ_SPVF01000128.1"/>
</dbReference>
<keyword evidence="4" id="KW-1185">Reference proteome</keyword>
<dbReference type="InterPro" id="IPR029058">
    <property type="entry name" value="AB_hydrolase_fold"/>
</dbReference>
<keyword evidence="1" id="KW-0732">Signal</keyword>
<keyword evidence="3" id="KW-0378">Hydrolase</keyword>
<gene>
    <name evidence="3" type="ORF">E4L96_09965</name>
</gene>
<feature type="chain" id="PRO_5021315107" evidence="1">
    <location>
        <begin position="25"/>
        <end position="453"/>
    </location>
</feature>
<evidence type="ECO:0000259" key="2">
    <source>
        <dbReference type="Pfam" id="PF00561"/>
    </source>
</evidence>
<accession>A0A4Y9SDP6</accession>
<dbReference type="Pfam" id="PF00561">
    <property type="entry name" value="Abhydrolase_1"/>
    <property type="match status" value="1"/>
</dbReference>
<dbReference type="PROSITE" id="PS51257">
    <property type="entry name" value="PROKAR_LIPOPROTEIN"/>
    <property type="match status" value="1"/>
</dbReference>
<dbReference type="OrthoDB" id="9785076at2"/>
<dbReference type="SUPFAM" id="SSF53474">
    <property type="entry name" value="alpha/beta-Hydrolases"/>
    <property type="match status" value="1"/>
</dbReference>
<evidence type="ECO:0000256" key="1">
    <source>
        <dbReference type="SAM" id="SignalP"/>
    </source>
</evidence>
<protein>
    <submittedName>
        <fullName evidence="3">Alpha/beta hydrolase</fullName>
    </submittedName>
</protein>
<evidence type="ECO:0000313" key="4">
    <source>
        <dbReference type="Proteomes" id="UP000298438"/>
    </source>
</evidence>
<name>A0A4Y9SDP6_9BURK</name>
<evidence type="ECO:0000313" key="3">
    <source>
        <dbReference type="EMBL" id="TFW20817.1"/>
    </source>
</evidence>
<organism evidence="3 4">
    <name type="scientific">Zemynaea arenosa</name>
    <dbReference type="NCBI Taxonomy" id="2561931"/>
    <lineage>
        <taxon>Bacteria</taxon>
        <taxon>Pseudomonadati</taxon>
        <taxon>Pseudomonadota</taxon>
        <taxon>Betaproteobacteria</taxon>
        <taxon>Burkholderiales</taxon>
        <taxon>Oxalobacteraceae</taxon>
        <taxon>Telluria group</taxon>
        <taxon>Zemynaea</taxon>
    </lineage>
</organism>
<reference evidence="3 4" key="1">
    <citation type="submission" date="2019-03" db="EMBL/GenBank/DDBJ databases">
        <title>Draft Genome Sequence of Massilia arenosa sp. nov., a Novel Massilia Species Isolated from a Sandy-loam Maize Soil.</title>
        <authorList>
            <person name="Raths R."/>
            <person name="Peta V."/>
            <person name="Bucking H."/>
        </authorList>
    </citation>
    <scope>NUCLEOTIDE SEQUENCE [LARGE SCALE GENOMIC DNA]</scope>
    <source>
        <strain evidence="3 4">MC02</strain>
    </source>
</reference>
<dbReference type="Gene3D" id="3.40.50.1820">
    <property type="entry name" value="alpha/beta hydrolase"/>
    <property type="match status" value="1"/>
</dbReference>
<dbReference type="EMBL" id="SPVF01000128">
    <property type="protein sequence ID" value="TFW20817.1"/>
    <property type="molecule type" value="Genomic_DNA"/>
</dbReference>
<dbReference type="InterPro" id="IPR000073">
    <property type="entry name" value="AB_hydrolase_1"/>
</dbReference>
<dbReference type="Proteomes" id="UP000298438">
    <property type="component" value="Unassembled WGS sequence"/>
</dbReference>
<comment type="caution">
    <text evidence="3">The sequence shown here is derived from an EMBL/GenBank/DDBJ whole genome shotgun (WGS) entry which is preliminary data.</text>
</comment>
<sequence>MLQTRRAITLLVLAFTISLGGCGAGDQGPQGVAGAAGPAGAAGAPGAPGTNADAIATIGEGAIIIDGAAAGDPKESIYVRKVGHGPQTIVLIPGNNTSGAAFDGMLGYFRSVDAFNDAYTVYTFDYRGSGKSSYNKKITSLKDFALDFEKVMNKITTFPTSGVTVVGYSMGFGVALEMVIANPARYANVVSLAGIGTRGIRVSFNAGQAGTDRAGHVWADGDWVTVTNDAEGLTGTEFQQRSWQGDQRTYANVQATWDAVVYNDILKYDISKAFTPAAVTDPTFRAAPSYSNSLLDGFNIQYMPESLYYSHKFNVSPVNVVKGTQNADGSVVTIPGDGRMATLFTGKRALLVKATTDFAKWRGDQVIYDNYTATSKYDLKHAGADVTAVMIGADQGFDHGFPVAKPLETVRLIDAFLKGNLSAGGAGSALANAQVALYPSSETVWETNTFTGF</sequence>